<accession>A0A6L5XZB4</accession>
<evidence type="ECO:0000313" key="3">
    <source>
        <dbReference type="Proteomes" id="UP000482209"/>
    </source>
</evidence>
<proteinExistence type="predicted"/>
<reference evidence="2 3" key="1">
    <citation type="submission" date="2019-08" db="EMBL/GenBank/DDBJ databases">
        <title>In-depth cultivation of the pig gut microbiome towards novel bacterial diversity and tailored functional studies.</title>
        <authorList>
            <person name="Wylensek D."/>
            <person name="Hitch T.C.A."/>
            <person name="Clavel T."/>
        </authorList>
    </citation>
    <scope>NUCLEOTIDE SEQUENCE [LARGE SCALE GENOMIC DNA]</scope>
    <source>
        <strain evidence="2 3">WCA-693-APC-MOT-I</strain>
    </source>
</reference>
<evidence type="ECO:0000313" key="2">
    <source>
        <dbReference type="EMBL" id="MSS64216.1"/>
    </source>
</evidence>
<keyword evidence="3" id="KW-1185">Reference proteome</keyword>
<comment type="caution">
    <text evidence="2">The sequence shown here is derived from an EMBL/GenBank/DDBJ whole genome shotgun (WGS) entry which is preliminary data.</text>
</comment>
<evidence type="ECO:0000259" key="1">
    <source>
        <dbReference type="Pfam" id="PF10135"/>
    </source>
</evidence>
<feature type="domain" description="Flagellar protein FlgJ N-terminal" evidence="1">
    <location>
        <begin position="60"/>
        <end position="105"/>
    </location>
</feature>
<dbReference type="AlphaFoldDB" id="A0A6L5XZB4"/>
<dbReference type="Pfam" id="PF10135">
    <property type="entry name" value="Rod-binding"/>
    <property type="match status" value="1"/>
</dbReference>
<dbReference type="EMBL" id="VUMT01000014">
    <property type="protein sequence ID" value="MSS64216.1"/>
    <property type="molecule type" value="Genomic_DNA"/>
</dbReference>
<organism evidence="2 3">
    <name type="scientific">Velocimicrobium porci</name>
    <dbReference type="NCBI Taxonomy" id="2606634"/>
    <lineage>
        <taxon>Bacteria</taxon>
        <taxon>Bacillati</taxon>
        <taxon>Bacillota</taxon>
        <taxon>Clostridia</taxon>
        <taxon>Lachnospirales</taxon>
        <taxon>Lachnospiraceae</taxon>
        <taxon>Velocimicrobium</taxon>
    </lineage>
</organism>
<name>A0A6L5XZB4_9FIRM</name>
<protein>
    <recommendedName>
        <fullName evidence="1">Flagellar protein FlgJ N-terminal domain-containing protein</fullName>
    </recommendedName>
</protein>
<sequence length="111" mass="12708">MSINSNTLYNSYLNSASDISSKTDKLQDTLTNSDLSNADDEELMEVCKSFESYFVEQVFKEMKKTVHSSDDDNEYMQYFGDMLTQTYSESVTDSGQLGLAQLLYESMKRNQ</sequence>
<dbReference type="Proteomes" id="UP000482209">
    <property type="component" value="Unassembled WGS sequence"/>
</dbReference>
<gene>
    <name evidence="2" type="ORF">FYJ58_10055</name>
</gene>
<dbReference type="InterPro" id="IPR019301">
    <property type="entry name" value="Flagellar_prot_FlgJ_N"/>
</dbReference>